<evidence type="ECO:0000256" key="9">
    <source>
        <dbReference type="SAM" id="MobiDB-lite"/>
    </source>
</evidence>
<dbReference type="InterPro" id="IPR026579">
    <property type="entry name" value="FtsQ"/>
</dbReference>
<comment type="function">
    <text evidence="8">Essential cell division protein.</text>
</comment>
<evidence type="ECO:0000313" key="12">
    <source>
        <dbReference type="Proteomes" id="UP000291591"/>
    </source>
</evidence>
<protein>
    <recommendedName>
        <fullName evidence="8">Cell division protein FtsQ</fullName>
    </recommendedName>
</protein>
<feature type="region of interest" description="Disordered" evidence="9">
    <location>
        <begin position="1"/>
        <end position="134"/>
    </location>
</feature>
<dbReference type="GO" id="GO:0090529">
    <property type="term" value="P:cell septum assembly"/>
    <property type="evidence" value="ECO:0007669"/>
    <property type="project" value="InterPro"/>
</dbReference>
<dbReference type="PROSITE" id="PS51779">
    <property type="entry name" value="POTRA"/>
    <property type="match status" value="1"/>
</dbReference>
<feature type="compositionally biased region" description="Low complexity" evidence="9">
    <location>
        <begin position="110"/>
        <end position="133"/>
    </location>
</feature>
<evidence type="ECO:0000256" key="2">
    <source>
        <dbReference type="ARBA" id="ARBA00022475"/>
    </source>
</evidence>
<comment type="similarity">
    <text evidence="8">Belongs to the FtsQ/DivIB family. FtsQ subfamily.</text>
</comment>
<dbReference type="GO" id="GO:0032153">
    <property type="term" value="C:cell division site"/>
    <property type="evidence" value="ECO:0007669"/>
    <property type="project" value="UniProtKB-UniRule"/>
</dbReference>
<evidence type="ECO:0000256" key="8">
    <source>
        <dbReference type="HAMAP-Rule" id="MF_00911"/>
    </source>
</evidence>
<keyword evidence="12" id="KW-1185">Reference proteome</keyword>
<evidence type="ECO:0000313" key="11">
    <source>
        <dbReference type="EMBL" id="RZT85177.1"/>
    </source>
</evidence>
<evidence type="ECO:0000256" key="3">
    <source>
        <dbReference type="ARBA" id="ARBA00022618"/>
    </source>
</evidence>
<dbReference type="OrthoDB" id="9790760at2"/>
<dbReference type="PANTHER" id="PTHR37820">
    <property type="entry name" value="CELL DIVISION PROTEIN DIVIB"/>
    <property type="match status" value="1"/>
</dbReference>
<dbReference type="PANTHER" id="PTHR37820:SF1">
    <property type="entry name" value="CELL DIVISION PROTEIN FTSQ"/>
    <property type="match status" value="1"/>
</dbReference>
<gene>
    <name evidence="8" type="primary">ftsQ</name>
    <name evidence="11" type="ORF">EV383_2041</name>
</gene>
<sequence length="368" mass="37921">MTGPGGRGGRRSGRDVPARGRATAGAPADGKVAPERTDAAEPGSLAETTSPAGRKGTGERKSAGRAGAADRVGEKSPRTPEQQRSAAERARKVRERRAAERAAREDGADSDTGTAGAGGNRPAARPARPSAETARYRRRRIVAGLVAAAVLLVVLAAAGWWALGRFGPSVSEVRVTGNRAVTTADVRAAADVEPGTPLASVDTAGVQARVSGIPGVATVEVGRSWPDALTVAVTERTPVAVVDAPGVRRLVDATGLAYRSAPPEVPRLPLLTLPRVTPDDSATLAAVGLLTALPVPVRDQVETVVTGPGGTTLELTLTEGRRVLWGRWSPTDTQASETARKAAILGPLLSREGSVYDVSSPSLPTVRR</sequence>
<keyword evidence="6 8" id="KW-0472">Membrane</keyword>
<feature type="domain" description="POTRA" evidence="10">
    <location>
        <begin position="168"/>
        <end position="236"/>
    </location>
</feature>
<comment type="subcellular location">
    <subcellularLocation>
        <location evidence="8">Cell membrane</location>
        <topology evidence="8">Single-pass type II membrane protein</topology>
    </subcellularLocation>
    <subcellularLocation>
        <location evidence="1">Membrane</location>
    </subcellularLocation>
    <text evidence="8">Localizes to the division septum.</text>
</comment>
<evidence type="ECO:0000256" key="1">
    <source>
        <dbReference type="ARBA" id="ARBA00004370"/>
    </source>
</evidence>
<dbReference type="AlphaFoldDB" id="A0A4Q7UTE6"/>
<evidence type="ECO:0000259" key="10">
    <source>
        <dbReference type="PROSITE" id="PS51779"/>
    </source>
</evidence>
<evidence type="ECO:0000256" key="5">
    <source>
        <dbReference type="ARBA" id="ARBA00022989"/>
    </source>
</evidence>
<dbReference type="HAMAP" id="MF_00911">
    <property type="entry name" value="FtsQ_subfam"/>
    <property type="match status" value="1"/>
</dbReference>
<keyword evidence="4 8" id="KW-0812">Transmembrane</keyword>
<dbReference type="InterPro" id="IPR013685">
    <property type="entry name" value="POTRA_FtsQ_type"/>
</dbReference>
<organism evidence="11 12">
    <name type="scientific">Pseudonocardia sediminis</name>
    <dbReference type="NCBI Taxonomy" id="1397368"/>
    <lineage>
        <taxon>Bacteria</taxon>
        <taxon>Bacillati</taxon>
        <taxon>Actinomycetota</taxon>
        <taxon>Actinomycetes</taxon>
        <taxon>Pseudonocardiales</taxon>
        <taxon>Pseudonocardiaceae</taxon>
        <taxon>Pseudonocardia</taxon>
    </lineage>
</organism>
<keyword evidence="7 8" id="KW-0131">Cell cycle</keyword>
<dbReference type="RefSeq" id="WP_130289677.1">
    <property type="nucleotide sequence ID" value="NZ_SHKL01000001.1"/>
</dbReference>
<dbReference type="EMBL" id="SHKL01000001">
    <property type="protein sequence ID" value="RZT85177.1"/>
    <property type="molecule type" value="Genomic_DNA"/>
</dbReference>
<keyword evidence="5 8" id="KW-1133">Transmembrane helix</keyword>
<dbReference type="Pfam" id="PF08478">
    <property type="entry name" value="POTRA_1"/>
    <property type="match status" value="1"/>
</dbReference>
<dbReference type="InterPro" id="IPR050487">
    <property type="entry name" value="FtsQ_DivIB"/>
</dbReference>
<proteinExistence type="inferred from homology"/>
<accession>A0A4Q7UTE6</accession>
<comment type="caution">
    <text evidence="11">The sequence shown here is derived from an EMBL/GenBank/DDBJ whole genome shotgun (WGS) entry which is preliminary data.</text>
</comment>
<keyword evidence="3 8" id="KW-0132">Cell division</keyword>
<dbReference type="InterPro" id="IPR034746">
    <property type="entry name" value="POTRA"/>
</dbReference>
<feature type="compositionally biased region" description="Low complexity" evidence="9">
    <location>
        <begin position="19"/>
        <end position="28"/>
    </location>
</feature>
<name>A0A4Q7UTE6_PSEST</name>
<dbReference type="GO" id="GO:0043093">
    <property type="term" value="P:FtsZ-dependent cytokinesis"/>
    <property type="evidence" value="ECO:0007669"/>
    <property type="project" value="UniProtKB-UniRule"/>
</dbReference>
<keyword evidence="2 8" id="KW-1003">Cell membrane</keyword>
<evidence type="ECO:0000256" key="7">
    <source>
        <dbReference type="ARBA" id="ARBA00023306"/>
    </source>
</evidence>
<reference evidence="11 12" key="1">
    <citation type="submission" date="2019-02" db="EMBL/GenBank/DDBJ databases">
        <title>Sequencing the genomes of 1000 actinobacteria strains.</title>
        <authorList>
            <person name="Klenk H.-P."/>
        </authorList>
    </citation>
    <scope>NUCLEOTIDE SEQUENCE [LARGE SCALE GENOMIC DNA]</scope>
    <source>
        <strain evidence="11 12">DSM 45779</strain>
    </source>
</reference>
<dbReference type="GO" id="GO:0005886">
    <property type="term" value="C:plasma membrane"/>
    <property type="evidence" value="ECO:0007669"/>
    <property type="project" value="UniProtKB-SubCell"/>
</dbReference>
<feature type="compositionally biased region" description="Basic and acidic residues" evidence="9">
    <location>
        <begin position="86"/>
        <end position="107"/>
    </location>
</feature>
<feature type="transmembrane region" description="Helical" evidence="8">
    <location>
        <begin position="141"/>
        <end position="163"/>
    </location>
</feature>
<dbReference type="Gene3D" id="3.10.20.310">
    <property type="entry name" value="membrane protein fhac"/>
    <property type="match status" value="1"/>
</dbReference>
<evidence type="ECO:0000256" key="4">
    <source>
        <dbReference type="ARBA" id="ARBA00022692"/>
    </source>
</evidence>
<evidence type="ECO:0000256" key="6">
    <source>
        <dbReference type="ARBA" id="ARBA00023136"/>
    </source>
</evidence>
<dbReference type="Proteomes" id="UP000291591">
    <property type="component" value="Unassembled WGS sequence"/>
</dbReference>